<feature type="region of interest" description="Disordered" evidence="1">
    <location>
        <begin position="188"/>
        <end position="207"/>
    </location>
</feature>
<dbReference type="PANTHER" id="PTHR34351">
    <property type="entry name" value="SLR1927 PROTEIN-RELATED"/>
    <property type="match status" value="1"/>
</dbReference>
<feature type="transmembrane region" description="Helical" evidence="2">
    <location>
        <begin position="46"/>
        <end position="65"/>
    </location>
</feature>
<gene>
    <name evidence="4" type="ORF">ESP70_004035</name>
</gene>
<feature type="transmembrane region" description="Helical" evidence="2">
    <location>
        <begin position="21"/>
        <end position="40"/>
    </location>
</feature>
<protein>
    <submittedName>
        <fullName evidence="4">DUF58 domain-containing protein</fullName>
    </submittedName>
</protein>
<sequence length="420" mass="45553">MTSESSAGRLRRAASSVVLTRRGVGFLIAGLASFVAAPMLSLPALLYVTGLLIGLVLFSAVFVFVGHSRVRIERSFAPQVVPPGQMSRSTVRITNLSVLPCLEARWSDDLPHGISGDASGILPALGGSHGTDSRVSFSYALQGLRRGRHPIGPLRVNVLDPFGLVFRRHKFGSPEMLTVLPKRVDLRPIAPRGTSEDGATRPAPQHVGLGEDDVIARSYLPGDAMKRLHWKATAHRGELMVRQEEQQLTPRAAVVLDCDPTSQGTAKDRQGQWEFSSVFEWCVVATASITAHLVKAGYVVVLQSNGTGIDRFIADGQDTLEDAMVDLAVIDPEEHDNDRHVAPERAVFMVLGRLSVERAQHWAQVMATSRAVLALVTSNTSPEARGILEDARWRVVTYGPKDDIGELWSEFDGARAHAAG</sequence>
<dbReference type="OrthoDB" id="9812729at2"/>
<evidence type="ECO:0000313" key="4">
    <source>
        <dbReference type="EMBL" id="KAA1399932.1"/>
    </source>
</evidence>
<keyword evidence="2" id="KW-0812">Transmembrane</keyword>
<keyword evidence="2" id="KW-1133">Transmembrane helix</keyword>
<comment type="caution">
    <text evidence="4">The sequence shown here is derived from an EMBL/GenBank/DDBJ whole genome shotgun (WGS) entry which is preliminary data.</text>
</comment>
<evidence type="ECO:0000256" key="1">
    <source>
        <dbReference type="SAM" id="MobiDB-lite"/>
    </source>
</evidence>
<feature type="domain" description="DUF58" evidence="3">
    <location>
        <begin position="216"/>
        <end position="360"/>
    </location>
</feature>
<keyword evidence="5" id="KW-1185">Reference proteome</keyword>
<dbReference type="PANTHER" id="PTHR34351:SF1">
    <property type="entry name" value="SLR1927 PROTEIN"/>
    <property type="match status" value="1"/>
</dbReference>
<dbReference type="Pfam" id="PF01882">
    <property type="entry name" value="DUF58"/>
    <property type="match status" value="1"/>
</dbReference>
<dbReference type="EMBL" id="SDPQ02000001">
    <property type="protein sequence ID" value="KAA1399932.1"/>
    <property type="molecule type" value="Genomic_DNA"/>
</dbReference>
<evidence type="ECO:0000313" key="5">
    <source>
        <dbReference type="Proteomes" id="UP000380867"/>
    </source>
</evidence>
<dbReference type="InterPro" id="IPR002881">
    <property type="entry name" value="DUF58"/>
</dbReference>
<proteinExistence type="predicted"/>
<organism evidence="4 5">
    <name type="scientific">Aeromicrobium ginsengisoli</name>
    <dbReference type="NCBI Taxonomy" id="363867"/>
    <lineage>
        <taxon>Bacteria</taxon>
        <taxon>Bacillati</taxon>
        <taxon>Actinomycetota</taxon>
        <taxon>Actinomycetes</taxon>
        <taxon>Propionibacteriales</taxon>
        <taxon>Nocardioidaceae</taxon>
        <taxon>Aeromicrobium</taxon>
    </lineage>
</organism>
<evidence type="ECO:0000256" key="2">
    <source>
        <dbReference type="SAM" id="Phobius"/>
    </source>
</evidence>
<dbReference type="RefSeq" id="WP_149688043.1">
    <property type="nucleotide sequence ID" value="NZ_SDPQ02000001.1"/>
</dbReference>
<dbReference type="Proteomes" id="UP000380867">
    <property type="component" value="Unassembled WGS sequence"/>
</dbReference>
<name>A0A5M4FIY4_9ACTN</name>
<keyword evidence="2" id="KW-0472">Membrane</keyword>
<reference evidence="4" key="1">
    <citation type="submission" date="2019-09" db="EMBL/GenBank/DDBJ databases">
        <authorList>
            <person name="Li J."/>
        </authorList>
    </citation>
    <scope>NUCLEOTIDE SEQUENCE [LARGE SCALE GENOMIC DNA]</scope>
    <source>
        <strain evidence="4">JCM 14732</strain>
    </source>
</reference>
<dbReference type="AlphaFoldDB" id="A0A5M4FIY4"/>
<evidence type="ECO:0000259" key="3">
    <source>
        <dbReference type="Pfam" id="PF01882"/>
    </source>
</evidence>
<accession>A0A5M4FIY4</accession>